<proteinExistence type="predicted"/>
<accession>A0AAD3CX57</accession>
<dbReference type="Proteomes" id="UP001054902">
    <property type="component" value="Unassembled WGS sequence"/>
</dbReference>
<reference evidence="1 2" key="1">
    <citation type="journal article" date="2021" name="Sci. Rep.">
        <title>The genome of the diatom Chaetoceros tenuissimus carries an ancient integrated fragment of an extant virus.</title>
        <authorList>
            <person name="Hongo Y."/>
            <person name="Kimura K."/>
            <person name="Takaki Y."/>
            <person name="Yoshida Y."/>
            <person name="Baba S."/>
            <person name="Kobayashi G."/>
            <person name="Nagasaki K."/>
            <person name="Hano T."/>
            <person name="Tomaru Y."/>
        </authorList>
    </citation>
    <scope>NUCLEOTIDE SEQUENCE [LARGE SCALE GENOMIC DNA]</scope>
    <source>
        <strain evidence="1 2">NIES-3715</strain>
    </source>
</reference>
<gene>
    <name evidence="1" type="ORF">CTEN210_10289</name>
</gene>
<name>A0AAD3CX57_9STRA</name>
<dbReference type="Gene3D" id="3.90.550.50">
    <property type="match status" value="1"/>
</dbReference>
<dbReference type="AlphaFoldDB" id="A0AAD3CX57"/>
<organism evidence="1 2">
    <name type="scientific">Chaetoceros tenuissimus</name>
    <dbReference type="NCBI Taxonomy" id="426638"/>
    <lineage>
        <taxon>Eukaryota</taxon>
        <taxon>Sar</taxon>
        <taxon>Stramenopiles</taxon>
        <taxon>Ochrophyta</taxon>
        <taxon>Bacillariophyta</taxon>
        <taxon>Coscinodiscophyceae</taxon>
        <taxon>Chaetocerotophycidae</taxon>
        <taxon>Chaetocerotales</taxon>
        <taxon>Chaetocerotaceae</taxon>
        <taxon>Chaetoceros</taxon>
    </lineage>
</organism>
<protein>
    <submittedName>
        <fullName evidence="1">Uncharacterized protein</fullName>
    </submittedName>
</protein>
<dbReference type="EMBL" id="BLLK01000047">
    <property type="protein sequence ID" value="GFH53813.1"/>
    <property type="molecule type" value="Genomic_DNA"/>
</dbReference>
<comment type="caution">
    <text evidence="1">The sequence shown here is derived from an EMBL/GenBank/DDBJ whole genome shotgun (WGS) entry which is preliminary data.</text>
</comment>
<evidence type="ECO:0000313" key="1">
    <source>
        <dbReference type="EMBL" id="GFH53813.1"/>
    </source>
</evidence>
<evidence type="ECO:0000313" key="2">
    <source>
        <dbReference type="Proteomes" id="UP001054902"/>
    </source>
</evidence>
<keyword evidence="2" id="KW-1185">Reference proteome</keyword>
<sequence>MKISRKSRSGSSISIIICSYAILLLLDFQTASNLSKEYNEYLSTATFVWKTNNSLSISNNSSIENITATNEQIKVGKKEPLQDIFSASYDNNIPGRQNKTAFIAFSYMGNITKFNRMILSAVKTWIPKNEVYYVVLNHQWNQTFSNWKNDVMQKNETMANMIQPIFVDCPESQRVESPCCKQEKGLIEFYDNYFHDRNYDWVYFADDDMFINTKLLFEYMEALPYGLTPEHAMLIDNGPFLLLSEGYRPRPLGDKRKHTCEKRDVSFQYPWGQPVMYNRQAMNKIIAGLRLGGLVKQCLEYDVNHDVGNAIFHWMYSLPYASFPRTMNLKLMGGLDDLKSKMEQKMNFFRDDTVGIHGIDIQDYFSQERFWSLRHNDSIRVFDKEKLPPKAEVYFGFGNVSGFHSTDTFSLYGSPDEWREKWHTMNRSDCIKKR</sequence>